<gene>
    <name evidence="7" type="ORF">WJX72_007736</name>
</gene>
<protein>
    <recommendedName>
        <fullName evidence="6">TF-B3 domain-containing protein</fullName>
    </recommendedName>
</protein>
<keyword evidence="4" id="KW-0539">Nucleus</keyword>
<dbReference type="InterPro" id="IPR015300">
    <property type="entry name" value="DNA-bd_pseudobarrel_sf"/>
</dbReference>
<dbReference type="PROSITE" id="PS50863">
    <property type="entry name" value="B3"/>
    <property type="match status" value="1"/>
</dbReference>
<feature type="region of interest" description="Disordered" evidence="5">
    <location>
        <begin position="116"/>
        <end position="316"/>
    </location>
</feature>
<feature type="compositionally biased region" description="Low complexity" evidence="5">
    <location>
        <begin position="181"/>
        <end position="190"/>
    </location>
</feature>
<evidence type="ECO:0000313" key="8">
    <source>
        <dbReference type="Proteomes" id="UP001489004"/>
    </source>
</evidence>
<reference evidence="7 8" key="1">
    <citation type="journal article" date="2024" name="Nat. Commun.">
        <title>Phylogenomics reveals the evolutionary origins of lichenization in chlorophyte algae.</title>
        <authorList>
            <person name="Puginier C."/>
            <person name="Libourel C."/>
            <person name="Otte J."/>
            <person name="Skaloud P."/>
            <person name="Haon M."/>
            <person name="Grisel S."/>
            <person name="Petersen M."/>
            <person name="Berrin J.G."/>
            <person name="Delaux P.M."/>
            <person name="Dal Grande F."/>
            <person name="Keller J."/>
        </authorList>
    </citation>
    <scope>NUCLEOTIDE SEQUENCE [LARGE SCALE GENOMIC DNA]</scope>
    <source>
        <strain evidence="7 8">SAG 2043</strain>
    </source>
</reference>
<evidence type="ECO:0000313" key="7">
    <source>
        <dbReference type="EMBL" id="KAK9807739.1"/>
    </source>
</evidence>
<keyword evidence="8" id="KW-1185">Reference proteome</keyword>
<evidence type="ECO:0000256" key="1">
    <source>
        <dbReference type="ARBA" id="ARBA00023015"/>
    </source>
</evidence>
<proteinExistence type="predicted"/>
<evidence type="ECO:0000256" key="3">
    <source>
        <dbReference type="ARBA" id="ARBA00023163"/>
    </source>
</evidence>
<feature type="compositionally biased region" description="Basic and acidic residues" evidence="5">
    <location>
        <begin position="118"/>
        <end position="132"/>
    </location>
</feature>
<dbReference type="GO" id="GO:0003677">
    <property type="term" value="F:DNA binding"/>
    <property type="evidence" value="ECO:0007669"/>
    <property type="project" value="UniProtKB-KW"/>
</dbReference>
<dbReference type="SUPFAM" id="SSF101936">
    <property type="entry name" value="DNA-binding pseudobarrel domain"/>
    <property type="match status" value="1"/>
</dbReference>
<feature type="compositionally biased region" description="Polar residues" evidence="5">
    <location>
        <begin position="280"/>
        <end position="306"/>
    </location>
</feature>
<keyword evidence="2" id="KW-0238">DNA-binding</keyword>
<evidence type="ECO:0000256" key="2">
    <source>
        <dbReference type="ARBA" id="ARBA00023125"/>
    </source>
</evidence>
<feature type="domain" description="TF-B3" evidence="6">
    <location>
        <begin position="59"/>
        <end position="116"/>
    </location>
</feature>
<feature type="compositionally biased region" description="Low complexity" evidence="5">
    <location>
        <begin position="212"/>
        <end position="234"/>
    </location>
</feature>
<evidence type="ECO:0000256" key="5">
    <source>
        <dbReference type="SAM" id="MobiDB-lite"/>
    </source>
</evidence>
<name>A0AAW1PHJ1_9CHLO</name>
<accession>A0AAW1PHJ1</accession>
<dbReference type="SMART" id="SM01019">
    <property type="entry name" value="B3"/>
    <property type="match status" value="1"/>
</dbReference>
<dbReference type="CDD" id="cd10017">
    <property type="entry name" value="B3_DNA"/>
    <property type="match status" value="1"/>
</dbReference>
<comment type="caution">
    <text evidence="7">The sequence shown here is derived from an EMBL/GenBank/DDBJ whole genome shotgun (WGS) entry which is preliminary data.</text>
</comment>
<sequence>MAQAVQSAAAGPQEPVFFYRPLSPSVVGGAPLSLVTWFVLQHMPEKAKWHLQLDGSTTEWPVTFCRDEGVGKRAFRGQLSGGWPRFAKENDLKATDWLKFTLIGPRKLRVMRLAGKPADWKPPHDSHSEKAGSKRPLTLTSPENGRGKPPGQALKRQKVAAPEAAAPNGLPVQAPDEQQRAAAPAGIAAARTTRDPRRQPLATMPVPRKPGSSAADASASASADQALRTAQQEAQEARQAAERARLQEKMQRKARSLNRPSLQPGKGSRTALTSDLHASPTPSASLGRLNSQSPSSAQGVMAQDSQWEGMLGLSQV</sequence>
<evidence type="ECO:0000256" key="4">
    <source>
        <dbReference type="ARBA" id="ARBA00023242"/>
    </source>
</evidence>
<evidence type="ECO:0000259" key="6">
    <source>
        <dbReference type="PROSITE" id="PS50863"/>
    </source>
</evidence>
<keyword evidence="3" id="KW-0804">Transcription</keyword>
<keyword evidence="1" id="KW-0805">Transcription regulation</keyword>
<dbReference type="Gene3D" id="2.40.330.10">
    <property type="entry name" value="DNA-binding pseudobarrel domain"/>
    <property type="match status" value="1"/>
</dbReference>
<organism evidence="7 8">
    <name type="scientific">[Myrmecia] bisecta</name>
    <dbReference type="NCBI Taxonomy" id="41462"/>
    <lineage>
        <taxon>Eukaryota</taxon>
        <taxon>Viridiplantae</taxon>
        <taxon>Chlorophyta</taxon>
        <taxon>core chlorophytes</taxon>
        <taxon>Trebouxiophyceae</taxon>
        <taxon>Trebouxiales</taxon>
        <taxon>Trebouxiaceae</taxon>
        <taxon>Myrmecia</taxon>
    </lineage>
</organism>
<dbReference type="InterPro" id="IPR003340">
    <property type="entry name" value="B3_DNA-bd"/>
</dbReference>
<dbReference type="AlphaFoldDB" id="A0AAW1PHJ1"/>
<dbReference type="Proteomes" id="UP001489004">
    <property type="component" value="Unassembled WGS sequence"/>
</dbReference>
<dbReference type="EMBL" id="JALJOR010000012">
    <property type="protein sequence ID" value="KAK9807739.1"/>
    <property type="molecule type" value="Genomic_DNA"/>
</dbReference>
<feature type="compositionally biased region" description="Basic and acidic residues" evidence="5">
    <location>
        <begin position="235"/>
        <end position="251"/>
    </location>
</feature>